<accession>A0AAE0P2N7</accession>
<proteinExistence type="predicted"/>
<feature type="compositionally biased region" description="Polar residues" evidence="1">
    <location>
        <begin position="1"/>
        <end position="12"/>
    </location>
</feature>
<dbReference type="EMBL" id="JAUTDP010000011">
    <property type="protein sequence ID" value="KAK3392278.1"/>
    <property type="molecule type" value="Genomic_DNA"/>
</dbReference>
<evidence type="ECO:0000256" key="1">
    <source>
        <dbReference type="SAM" id="MobiDB-lite"/>
    </source>
</evidence>
<name>A0AAE0P2N7_SORBR</name>
<keyword evidence="3" id="KW-1185">Reference proteome</keyword>
<dbReference type="Proteomes" id="UP001281003">
    <property type="component" value="Unassembled WGS sequence"/>
</dbReference>
<evidence type="ECO:0000313" key="2">
    <source>
        <dbReference type="EMBL" id="KAK3392278.1"/>
    </source>
</evidence>
<dbReference type="AlphaFoldDB" id="A0AAE0P2N7"/>
<evidence type="ECO:0000313" key="3">
    <source>
        <dbReference type="Proteomes" id="UP001281003"/>
    </source>
</evidence>
<feature type="region of interest" description="Disordered" evidence="1">
    <location>
        <begin position="1"/>
        <end position="45"/>
    </location>
</feature>
<organism evidence="2 3">
    <name type="scientific">Sordaria brevicollis</name>
    <dbReference type="NCBI Taxonomy" id="83679"/>
    <lineage>
        <taxon>Eukaryota</taxon>
        <taxon>Fungi</taxon>
        <taxon>Dikarya</taxon>
        <taxon>Ascomycota</taxon>
        <taxon>Pezizomycotina</taxon>
        <taxon>Sordariomycetes</taxon>
        <taxon>Sordariomycetidae</taxon>
        <taxon>Sordariales</taxon>
        <taxon>Sordariaceae</taxon>
        <taxon>Sordaria</taxon>
    </lineage>
</organism>
<protein>
    <submittedName>
        <fullName evidence="2">Uncharacterized protein</fullName>
    </submittedName>
</protein>
<reference evidence="2" key="2">
    <citation type="submission" date="2023-07" db="EMBL/GenBank/DDBJ databases">
        <authorList>
            <consortium name="Lawrence Berkeley National Laboratory"/>
            <person name="Haridas S."/>
            <person name="Hensen N."/>
            <person name="Bonometti L."/>
            <person name="Westerberg I."/>
            <person name="Brannstrom I.O."/>
            <person name="Guillou S."/>
            <person name="Cros-Aarteil S."/>
            <person name="Calhoun S."/>
            <person name="Kuo A."/>
            <person name="Mondo S."/>
            <person name="Pangilinan J."/>
            <person name="Riley R."/>
            <person name="LaButti K."/>
            <person name="Andreopoulos B."/>
            <person name="Lipzen A."/>
            <person name="Chen C."/>
            <person name="Yanf M."/>
            <person name="Daum C."/>
            <person name="Ng V."/>
            <person name="Clum A."/>
            <person name="Steindorff A."/>
            <person name="Ohm R."/>
            <person name="Martin F."/>
            <person name="Silar P."/>
            <person name="Natvig D."/>
            <person name="Lalanne C."/>
            <person name="Gautier V."/>
            <person name="Ament-velasquez S.L."/>
            <person name="Kruys A."/>
            <person name="Hutchinson M.I."/>
            <person name="Powell A.J."/>
            <person name="Barry K."/>
            <person name="Miller A.N."/>
            <person name="Grigoriev I.V."/>
            <person name="Debuchy R."/>
            <person name="Gladieux P."/>
            <person name="Thoren M.H."/>
            <person name="Johannesson H."/>
        </authorList>
    </citation>
    <scope>NUCLEOTIDE SEQUENCE</scope>
    <source>
        <strain evidence="2">FGSC 1904</strain>
    </source>
</reference>
<feature type="region of interest" description="Disordered" evidence="1">
    <location>
        <begin position="351"/>
        <end position="371"/>
    </location>
</feature>
<reference evidence="2" key="1">
    <citation type="journal article" date="2023" name="Mol. Phylogenet. Evol.">
        <title>Genome-scale phylogeny and comparative genomics of the fungal order Sordariales.</title>
        <authorList>
            <person name="Hensen N."/>
            <person name="Bonometti L."/>
            <person name="Westerberg I."/>
            <person name="Brannstrom I.O."/>
            <person name="Guillou S."/>
            <person name="Cros-Aarteil S."/>
            <person name="Calhoun S."/>
            <person name="Haridas S."/>
            <person name="Kuo A."/>
            <person name="Mondo S."/>
            <person name="Pangilinan J."/>
            <person name="Riley R."/>
            <person name="LaButti K."/>
            <person name="Andreopoulos B."/>
            <person name="Lipzen A."/>
            <person name="Chen C."/>
            <person name="Yan M."/>
            <person name="Daum C."/>
            <person name="Ng V."/>
            <person name="Clum A."/>
            <person name="Steindorff A."/>
            <person name="Ohm R.A."/>
            <person name="Martin F."/>
            <person name="Silar P."/>
            <person name="Natvig D.O."/>
            <person name="Lalanne C."/>
            <person name="Gautier V."/>
            <person name="Ament-Velasquez S.L."/>
            <person name="Kruys A."/>
            <person name="Hutchinson M.I."/>
            <person name="Powell A.J."/>
            <person name="Barry K."/>
            <person name="Miller A.N."/>
            <person name="Grigoriev I.V."/>
            <person name="Debuchy R."/>
            <person name="Gladieux P."/>
            <person name="Hiltunen Thoren M."/>
            <person name="Johannesson H."/>
        </authorList>
    </citation>
    <scope>NUCLEOTIDE SEQUENCE</scope>
    <source>
        <strain evidence="2">FGSC 1904</strain>
    </source>
</reference>
<sequence length="420" mass="48229">MSKESTPFSESQAFAPCGDSDYSMVSDSGRDSRECSYPPGPSEVRYPEGLVSEGFTCESSETSTVGLSQSEGPNARELASHIAKKKPDLATWLPSWEEPHPSTWIKEPEAIKGMLNIAKVKAELLVEFPPTVRVNENVPADQGIVVRVCPRPNTHKYRDTAMFLSLRIYDDVEESIPRVPDHTIQPIRFEREGLMCATYDRKEFSSTEDNEAVYFLLDEIVFPKEGRFKFFIDVGIEDKDLEYVKDVGWVKKNKYLGQLEVKGRMEVTSTAKGKGNEEEYRSKCTLTPELDEVKYADQQRPQTVSEQLALIKKIQDLPKLEVEKERLPYPLQENKHAKRKTPERVPDRRIWQKDGNGFSVEDQGPDEWSLDPPAVRKLWEDIKERMRTMTESDRAKELQKIAEKALKRYWSNVKLKESDN</sequence>
<comment type="caution">
    <text evidence="2">The sequence shown here is derived from an EMBL/GenBank/DDBJ whole genome shotgun (WGS) entry which is preliminary data.</text>
</comment>
<gene>
    <name evidence="2" type="ORF">B0T20DRAFT_52261</name>
</gene>